<dbReference type="AlphaFoldDB" id="A0AA86N228"/>
<dbReference type="Proteomes" id="UP001179121">
    <property type="component" value="Chromosome"/>
</dbReference>
<keyword evidence="3" id="KW-0479">Metal-binding</keyword>
<dbReference type="GO" id="GO:0003906">
    <property type="term" value="F:DNA-(apurinic or apyrimidinic site) endonuclease activity"/>
    <property type="evidence" value="ECO:0007669"/>
    <property type="project" value="InterPro"/>
</dbReference>
<evidence type="ECO:0000256" key="9">
    <source>
        <dbReference type="ARBA" id="ARBA00023204"/>
    </source>
</evidence>
<gene>
    <name evidence="16" type="ORF">DNFV4_03819</name>
</gene>
<keyword evidence="11" id="KW-0511">Multifunctional enzyme</keyword>
<keyword evidence="10 16" id="KW-0456">Lyase</keyword>
<dbReference type="Pfam" id="PF06831">
    <property type="entry name" value="H2TH"/>
    <property type="match status" value="1"/>
</dbReference>
<comment type="similarity">
    <text evidence="2">Belongs to the FPG family.</text>
</comment>
<keyword evidence="17" id="KW-1185">Reference proteome</keyword>
<evidence type="ECO:0000256" key="10">
    <source>
        <dbReference type="ARBA" id="ARBA00023239"/>
    </source>
</evidence>
<reference evidence="16" key="1">
    <citation type="submission" date="2022-10" db="EMBL/GenBank/DDBJ databases">
        <authorList>
            <person name="Koch H."/>
        </authorList>
    </citation>
    <scope>NUCLEOTIDE SEQUENCE</scope>
    <source>
        <strain evidence="16">DNF</strain>
    </source>
</reference>
<dbReference type="SUPFAM" id="SSF46946">
    <property type="entry name" value="S13-like H2TH domain"/>
    <property type="match status" value="1"/>
</dbReference>
<dbReference type="SMART" id="SM01232">
    <property type="entry name" value="H2TH"/>
    <property type="match status" value="1"/>
</dbReference>
<dbReference type="InterPro" id="IPR000214">
    <property type="entry name" value="Znf_DNA_glyclase/AP_lyase"/>
</dbReference>
<evidence type="ECO:0000256" key="2">
    <source>
        <dbReference type="ARBA" id="ARBA00009409"/>
    </source>
</evidence>
<dbReference type="GO" id="GO:0003684">
    <property type="term" value="F:damaged DNA binding"/>
    <property type="evidence" value="ECO:0007669"/>
    <property type="project" value="InterPro"/>
</dbReference>
<evidence type="ECO:0000256" key="7">
    <source>
        <dbReference type="ARBA" id="ARBA00022833"/>
    </source>
</evidence>
<comment type="catalytic activity">
    <reaction evidence="1">
        <text>Hydrolysis of DNA containing ring-opened 7-methylguanine residues, releasing 2,6-diamino-4-hydroxy-5-(N-methyl)formamidopyrimidine.</text>
        <dbReference type="EC" id="3.2.2.23"/>
    </reaction>
</comment>
<evidence type="ECO:0000256" key="1">
    <source>
        <dbReference type="ARBA" id="ARBA00001668"/>
    </source>
</evidence>
<evidence type="ECO:0000256" key="3">
    <source>
        <dbReference type="ARBA" id="ARBA00022723"/>
    </source>
</evidence>
<keyword evidence="9" id="KW-0234">DNA repair</keyword>
<dbReference type="PANTHER" id="PTHR22993">
    <property type="entry name" value="FORMAMIDOPYRIMIDINE-DNA GLYCOSYLASE"/>
    <property type="match status" value="1"/>
</dbReference>
<dbReference type="RefSeq" id="WP_289270536.1">
    <property type="nucleotide sequence ID" value="NZ_OX365700.1"/>
</dbReference>
<dbReference type="SUPFAM" id="SSF57716">
    <property type="entry name" value="Glucocorticoid receptor-like (DNA-binding domain)"/>
    <property type="match status" value="1"/>
</dbReference>
<keyword evidence="7" id="KW-0862">Zinc</keyword>
<evidence type="ECO:0000256" key="12">
    <source>
        <dbReference type="ARBA" id="ARBA00023295"/>
    </source>
</evidence>
<dbReference type="SMART" id="SM00898">
    <property type="entry name" value="Fapy_DNA_glyco"/>
    <property type="match status" value="1"/>
</dbReference>
<proteinExistence type="inferred from homology"/>
<dbReference type="InterPro" id="IPR010979">
    <property type="entry name" value="Ribosomal_uS13-like_H2TH"/>
</dbReference>
<sequence>MPELPDLTIYCEALERVAVGHRLLHITLASPFLLRTVEPSLAETEGKLLRAVRLIGKRLVFELEDELFLLLHLMIAGRLHRKPAGAKVPGRIGLAAFEFAEGTLLLTEAGSKKRAALHVVRGLAGLDQFRSGGIEPLEADLAAFQAALARENHTLKRALTDPRLFSGIGNAYSDEILHRARLSPAKLTSTLSPEEIVRLFEATQSTLREWIVRLREETGDRFPESVTAFRADMAVHGRYRQPCPICGTPIQRIRYAENECNYCATCQTGGKLLADRGLSRLLGADWPRTVEQLELHKTTSRST</sequence>
<evidence type="ECO:0000256" key="8">
    <source>
        <dbReference type="ARBA" id="ARBA00023125"/>
    </source>
</evidence>
<keyword evidence="4" id="KW-0227">DNA damage</keyword>
<protein>
    <submittedName>
        <fullName evidence="16">DNA-(Apurinic or apyrimidinic site) lyase</fullName>
    </submittedName>
</protein>
<organism evidence="16 17">
    <name type="scientific">Nitrospira tepida</name>
    <dbReference type="NCBI Taxonomy" id="2973512"/>
    <lineage>
        <taxon>Bacteria</taxon>
        <taxon>Pseudomonadati</taxon>
        <taxon>Nitrospirota</taxon>
        <taxon>Nitrospiria</taxon>
        <taxon>Nitrospirales</taxon>
        <taxon>Nitrospiraceae</taxon>
        <taxon>Nitrospira</taxon>
    </lineage>
</organism>
<dbReference type="PROSITE" id="PS51068">
    <property type="entry name" value="FPG_CAT"/>
    <property type="match status" value="1"/>
</dbReference>
<dbReference type="PROSITE" id="PS51066">
    <property type="entry name" value="ZF_FPG_2"/>
    <property type="match status" value="1"/>
</dbReference>
<dbReference type="Pfam" id="PF01149">
    <property type="entry name" value="Fapy_DNA_glyco"/>
    <property type="match status" value="1"/>
</dbReference>
<dbReference type="KEGG" id="nti:DNFV4_03819"/>
<keyword evidence="5 13" id="KW-0863">Zinc-finger</keyword>
<evidence type="ECO:0000259" key="15">
    <source>
        <dbReference type="PROSITE" id="PS51068"/>
    </source>
</evidence>
<evidence type="ECO:0000256" key="11">
    <source>
        <dbReference type="ARBA" id="ARBA00023268"/>
    </source>
</evidence>
<evidence type="ECO:0000313" key="17">
    <source>
        <dbReference type="Proteomes" id="UP001179121"/>
    </source>
</evidence>
<evidence type="ECO:0000256" key="6">
    <source>
        <dbReference type="ARBA" id="ARBA00022801"/>
    </source>
</evidence>
<name>A0AA86N228_9BACT</name>
<feature type="domain" description="Formamidopyrimidine-DNA glycosylase catalytic" evidence="15">
    <location>
        <begin position="2"/>
        <end position="166"/>
    </location>
</feature>
<evidence type="ECO:0000256" key="4">
    <source>
        <dbReference type="ARBA" id="ARBA00022763"/>
    </source>
</evidence>
<dbReference type="GO" id="GO:0034039">
    <property type="term" value="F:8-oxo-7,8-dihydroguanine DNA N-glycosylase activity"/>
    <property type="evidence" value="ECO:0007669"/>
    <property type="project" value="TreeGrafter"/>
</dbReference>
<dbReference type="Gene3D" id="1.10.8.50">
    <property type="match status" value="1"/>
</dbReference>
<dbReference type="PANTHER" id="PTHR22993:SF9">
    <property type="entry name" value="FORMAMIDOPYRIMIDINE-DNA GLYCOSYLASE"/>
    <property type="match status" value="1"/>
</dbReference>
<dbReference type="GO" id="GO:0016829">
    <property type="term" value="F:lyase activity"/>
    <property type="evidence" value="ECO:0007669"/>
    <property type="project" value="UniProtKB-KW"/>
</dbReference>
<evidence type="ECO:0000256" key="13">
    <source>
        <dbReference type="PROSITE-ProRule" id="PRU00391"/>
    </source>
</evidence>
<dbReference type="SUPFAM" id="SSF81624">
    <property type="entry name" value="N-terminal domain of MutM-like DNA repair proteins"/>
    <property type="match status" value="1"/>
</dbReference>
<keyword evidence="12" id="KW-0326">Glycosidase</keyword>
<dbReference type="InterPro" id="IPR035937">
    <property type="entry name" value="FPG_N"/>
</dbReference>
<dbReference type="InterPro" id="IPR015886">
    <property type="entry name" value="H2TH_FPG"/>
</dbReference>
<accession>A0AA86N228</accession>
<dbReference type="GO" id="GO:0006284">
    <property type="term" value="P:base-excision repair"/>
    <property type="evidence" value="ECO:0007669"/>
    <property type="project" value="InterPro"/>
</dbReference>
<dbReference type="EMBL" id="OX365700">
    <property type="protein sequence ID" value="CAI4033383.1"/>
    <property type="molecule type" value="Genomic_DNA"/>
</dbReference>
<evidence type="ECO:0000259" key="14">
    <source>
        <dbReference type="PROSITE" id="PS51066"/>
    </source>
</evidence>
<keyword evidence="8" id="KW-0238">DNA-binding</keyword>
<evidence type="ECO:0000256" key="5">
    <source>
        <dbReference type="ARBA" id="ARBA00022771"/>
    </source>
</evidence>
<feature type="domain" description="FPG-type" evidence="14">
    <location>
        <begin position="234"/>
        <end position="268"/>
    </location>
</feature>
<dbReference type="GO" id="GO:0008270">
    <property type="term" value="F:zinc ion binding"/>
    <property type="evidence" value="ECO:0007669"/>
    <property type="project" value="UniProtKB-KW"/>
</dbReference>
<dbReference type="InterPro" id="IPR012319">
    <property type="entry name" value="FPG_cat"/>
</dbReference>
<keyword evidence="6" id="KW-0378">Hydrolase</keyword>
<evidence type="ECO:0000313" key="16">
    <source>
        <dbReference type="EMBL" id="CAI4033383.1"/>
    </source>
</evidence>
<dbReference type="Gene3D" id="3.20.190.10">
    <property type="entry name" value="MutM-like, N-terminal"/>
    <property type="match status" value="1"/>
</dbReference>